<accession>A0A1W2FAL9</accession>
<organism evidence="2 3">
    <name type="scientific">Kibdelosporangium aridum</name>
    <dbReference type="NCBI Taxonomy" id="2030"/>
    <lineage>
        <taxon>Bacteria</taxon>
        <taxon>Bacillati</taxon>
        <taxon>Actinomycetota</taxon>
        <taxon>Actinomycetes</taxon>
        <taxon>Pseudonocardiales</taxon>
        <taxon>Pseudonocardiaceae</taxon>
        <taxon>Kibdelosporangium</taxon>
    </lineage>
</organism>
<sequence length="122" mass="12678">MGLDRPHGDVQRCGDLPVGQPLRDEPGDLTFARGQNSWPGKGFRGGHQPPHAHLFGHGPRGLGQCGRFGGVAGAVAAGKHAGQVERGGGDTRRQPDAIVDLDGAPQVPYGVVKPVAYSSREA</sequence>
<feature type="region of interest" description="Disordered" evidence="1">
    <location>
        <begin position="79"/>
        <end position="102"/>
    </location>
</feature>
<dbReference type="EMBL" id="FWXV01000005">
    <property type="protein sequence ID" value="SMD18931.1"/>
    <property type="molecule type" value="Genomic_DNA"/>
</dbReference>
<keyword evidence="3" id="KW-1185">Reference proteome</keyword>
<name>A0A1W2FAL9_KIBAR</name>
<evidence type="ECO:0000256" key="1">
    <source>
        <dbReference type="SAM" id="MobiDB-lite"/>
    </source>
</evidence>
<feature type="compositionally biased region" description="Basic and acidic residues" evidence="1">
    <location>
        <begin position="1"/>
        <end position="12"/>
    </location>
</feature>
<proteinExistence type="predicted"/>
<dbReference type="AlphaFoldDB" id="A0A1W2FAL9"/>
<evidence type="ECO:0000313" key="2">
    <source>
        <dbReference type="EMBL" id="SMD18931.1"/>
    </source>
</evidence>
<protein>
    <submittedName>
        <fullName evidence="2">Uncharacterized protein</fullName>
    </submittedName>
</protein>
<gene>
    <name evidence="2" type="ORF">SAMN05661093_05970</name>
</gene>
<dbReference type="Proteomes" id="UP000192674">
    <property type="component" value="Unassembled WGS sequence"/>
</dbReference>
<feature type="region of interest" description="Disordered" evidence="1">
    <location>
        <begin position="1"/>
        <end position="26"/>
    </location>
</feature>
<evidence type="ECO:0000313" key="3">
    <source>
        <dbReference type="Proteomes" id="UP000192674"/>
    </source>
</evidence>
<reference evidence="2 3" key="1">
    <citation type="submission" date="2017-04" db="EMBL/GenBank/DDBJ databases">
        <authorList>
            <person name="Afonso C.L."/>
            <person name="Miller P.J."/>
            <person name="Scott M.A."/>
            <person name="Spackman E."/>
            <person name="Goraichik I."/>
            <person name="Dimitrov K.M."/>
            <person name="Suarez D.L."/>
            <person name="Swayne D.E."/>
        </authorList>
    </citation>
    <scope>NUCLEOTIDE SEQUENCE [LARGE SCALE GENOMIC DNA]</scope>
    <source>
        <strain evidence="2 3">DSM 43828</strain>
    </source>
</reference>